<feature type="region of interest" description="Disordered" evidence="1">
    <location>
        <begin position="1"/>
        <end position="39"/>
    </location>
</feature>
<evidence type="ECO:0000313" key="3">
    <source>
        <dbReference type="Proteomes" id="UP000485058"/>
    </source>
</evidence>
<accession>A0A6A0ACH2</accession>
<dbReference type="AlphaFoldDB" id="A0A6A0ACH2"/>
<gene>
    <name evidence="2" type="ORF">HaLaN_28817</name>
</gene>
<organism evidence="2 3">
    <name type="scientific">Haematococcus lacustris</name>
    <name type="common">Green alga</name>
    <name type="synonym">Haematococcus pluvialis</name>
    <dbReference type="NCBI Taxonomy" id="44745"/>
    <lineage>
        <taxon>Eukaryota</taxon>
        <taxon>Viridiplantae</taxon>
        <taxon>Chlorophyta</taxon>
        <taxon>core chlorophytes</taxon>
        <taxon>Chlorophyceae</taxon>
        <taxon>CS clade</taxon>
        <taxon>Chlamydomonadales</taxon>
        <taxon>Haematococcaceae</taxon>
        <taxon>Haematococcus</taxon>
    </lineage>
</organism>
<evidence type="ECO:0000313" key="2">
    <source>
        <dbReference type="EMBL" id="GFH30043.1"/>
    </source>
</evidence>
<name>A0A6A0ACH2_HAELA</name>
<feature type="compositionally biased region" description="Basic and acidic residues" evidence="1">
    <location>
        <begin position="23"/>
        <end position="32"/>
    </location>
</feature>
<proteinExistence type="predicted"/>
<comment type="caution">
    <text evidence="2">The sequence shown here is derived from an EMBL/GenBank/DDBJ whole genome shotgun (WGS) entry which is preliminary data.</text>
</comment>
<dbReference type="EMBL" id="BLLF01004673">
    <property type="protein sequence ID" value="GFH30043.1"/>
    <property type="molecule type" value="Genomic_DNA"/>
</dbReference>
<feature type="non-terminal residue" evidence="2">
    <location>
        <position position="216"/>
    </location>
</feature>
<protein>
    <submittedName>
        <fullName evidence="2">Uncharacterized protein</fullName>
    </submittedName>
</protein>
<dbReference type="Proteomes" id="UP000485058">
    <property type="component" value="Unassembled WGS sequence"/>
</dbReference>
<keyword evidence="3" id="KW-1185">Reference proteome</keyword>
<reference evidence="2 3" key="1">
    <citation type="submission" date="2020-02" db="EMBL/GenBank/DDBJ databases">
        <title>Draft genome sequence of Haematococcus lacustris strain NIES-144.</title>
        <authorList>
            <person name="Morimoto D."/>
            <person name="Nakagawa S."/>
            <person name="Yoshida T."/>
            <person name="Sawayama S."/>
        </authorList>
    </citation>
    <scope>NUCLEOTIDE SEQUENCE [LARGE SCALE GENOMIC DNA]</scope>
    <source>
        <strain evidence="2 3">NIES-144</strain>
    </source>
</reference>
<sequence>MAKMERKGSDKKHKASRSAQGKQRQERRDGWTTRRRQVAPPPYVSPHYLCCPRLVSRSAVTRLIKCSHGSVWVTQATSGHRVCTSPLYSSSRRRVANHVTVQSSATGAGGASLVLALARAPSATVGTHMCPWQAHLHNSCCCIRRMNINGVGSSRYPAQPTTCWARGDTKAERLNPSSSATQPYQGMPMSPSNRQASCILSVNGRLWQFSDTWARD</sequence>
<evidence type="ECO:0000256" key="1">
    <source>
        <dbReference type="SAM" id="MobiDB-lite"/>
    </source>
</evidence>
<feature type="non-terminal residue" evidence="2">
    <location>
        <position position="1"/>
    </location>
</feature>